<protein>
    <submittedName>
        <fullName evidence="2">Uncharacterized protein</fullName>
    </submittedName>
</protein>
<dbReference type="EMBL" id="JAWXRC010000017">
    <property type="protein sequence ID" value="MDX6030167.1"/>
    <property type="molecule type" value="Genomic_DNA"/>
</dbReference>
<proteinExistence type="predicted"/>
<dbReference type="RefSeq" id="WP_319626785.1">
    <property type="nucleotide sequence ID" value="NZ_JAWXRB010000001.1"/>
</dbReference>
<feature type="transmembrane region" description="Helical" evidence="1">
    <location>
        <begin position="7"/>
        <end position="34"/>
    </location>
</feature>
<keyword evidence="1" id="KW-0812">Transmembrane</keyword>
<sequence>MKIKRLLLIILSRAIRGAGMGLVVSGILFSVWFFSFHLMKVNIYGVYFQLVIFLLVMLCIGLLTLTYMMNGMIAINANVYNPRAHGEYKNIIDLIVGYSGCCKFIEHFLLGSDFSILQ</sequence>
<feature type="transmembrane region" description="Helical" evidence="1">
    <location>
        <begin position="46"/>
        <end position="68"/>
    </location>
</feature>
<name>A0AAJ2S0F6_9ENTR</name>
<keyword evidence="1" id="KW-0472">Membrane</keyword>
<comment type="caution">
    <text evidence="2">The sequence shown here is derived from an EMBL/GenBank/DDBJ whole genome shotgun (WGS) entry which is preliminary data.</text>
</comment>
<reference evidence="2" key="1">
    <citation type="submission" date="2023-11" db="EMBL/GenBank/DDBJ databases">
        <title>Scandinavium wanjuensis sp. nov., isolated from lettuce South Korea.</title>
        <authorList>
            <person name="Park J."/>
            <person name="Park S."/>
            <person name="Oh K.K."/>
            <person name="Cho G.S."/>
            <person name="Franz C.M.A.P."/>
        </authorList>
    </citation>
    <scope>NUCLEOTIDE SEQUENCE</scope>
    <source>
        <strain evidence="2">V105_12</strain>
    </source>
</reference>
<evidence type="ECO:0000313" key="3">
    <source>
        <dbReference type="Proteomes" id="UP001282336"/>
    </source>
</evidence>
<evidence type="ECO:0000256" key="1">
    <source>
        <dbReference type="SAM" id="Phobius"/>
    </source>
</evidence>
<keyword evidence="1" id="KW-1133">Transmembrane helix</keyword>
<dbReference type="AlphaFoldDB" id="A0AAJ2S0F6"/>
<evidence type="ECO:0000313" key="2">
    <source>
        <dbReference type="EMBL" id="MDX6030167.1"/>
    </source>
</evidence>
<accession>A0AAJ2S0F6</accession>
<gene>
    <name evidence="2" type="ORF">SIL20_01385</name>
</gene>
<organism evidence="2 3">
    <name type="scientific">Scandinavium lactucae</name>
    <dbReference type="NCBI Taxonomy" id="3095028"/>
    <lineage>
        <taxon>Bacteria</taxon>
        <taxon>Pseudomonadati</taxon>
        <taxon>Pseudomonadota</taxon>
        <taxon>Gammaproteobacteria</taxon>
        <taxon>Enterobacterales</taxon>
        <taxon>Enterobacteriaceae</taxon>
        <taxon>Scandinavium</taxon>
    </lineage>
</organism>
<dbReference type="Proteomes" id="UP001282336">
    <property type="component" value="Unassembled WGS sequence"/>
</dbReference>